<organism evidence="1">
    <name type="scientific">Salmonella enterica</name>
    <name type="common">Salmonella choleraesuis</name>
    <dbReference type="NCBI Taxonomy" id="28901"/>
    <lineage>
        <taxon>Bacteria</taxon>
        <taxon>Pseudomonadati</taxon>
        <taxon>Pseudomonadota</taxon>
        <taxon>Gammaproteobacteria</taxon>
        <taxon>Enterobacterales</taxon>
        <taxon>Enterobacteriaceae</taxon>
        <taxon>Salmonella</taxon>
    </lineage>
</organism>
<gene>
    <name evidence="1" type="ORF">G8V49_004534</name>
</gene>
<accession>A0A759WJ81</accession>
<dbReference type="EMBL" id="DAAXQP010000012">
    <property type="protein sequence ID" value="HAG2212202.1"/>
    <property type="molecule type" value="Genomic_DNA"/>
</dbReference>
<evidence type="ECO:0000313" key="1">
    <source>
        <dbReference type="EMBL" id="HAG2212202.1"/>
    </source>
</evidence>
<proteinExistence type="predicted"/>
<reference evidence="1" key="1">
    <citation type="journal article" date="2018" name="Genome Biol.">
        <title>SKESA: strategic k-mer extension for scrupulous assemblies.</title>
        <authorList>
            <person name="Souvorov A."/>
            <person name="Agarwala R."/>
            <person name="Lipman D.J."/>
        </authorList>
    </citation>
    <scope>NUCLEOTIDE SEQUENCE</scope>
    <source>
        <strain evidence="1">MA.CK_98/00005752</strain>
    </source>
</reference>
<name>A0A759WJ81_SALER</name>
<dbReference type="AlphaFoldDB" id="A0A759WJ81"/>
<sequence length="59" mass="6634">MSTAESWGPAPAAWVPIQWLTTAQKIPFWRGDGITEWAIALQSQTGHNATQKFSYSIHY</sequence>
<reference evidence="1" key="2">
    <citation type="submission" date="2020-02" db="EMBL/GenBank/DDBJ databases">
        <authorList>
            <consortium name="NCBI Pathogen Detection Project"/>
        </authorList>
    </citation>
    <scope>NUCLEOTIDE SEQUENCE</scope>
    <source>
        <strain evidence="1">MA.CK_98/00005752</strain>
    </source>
</reference>
<comment type="caution">
    <text evidence="1">The sequence shown here is derived from an EMBL/GenBank/DDBJ whole genome shotgun (WGS) entry which is preliminary data.</text>
</comment>
<protein>
    <submittedName>
        <fullName evidence="1">Uncharacterized protein</fullName>
    </submittedName>
</protein>